<evidence type="ECO:0000256" key="8">
    <source>
        <dbReference type="ARBA" id="ARBA00022840"/>
    </source>
</evidence>
<keyword evidence="12" id="KW-0131">Cell cycle</keyword>
<feature type="transmembrane region" description="Helical" evidence="16">
    <location>
        <begin position="91"/>
        <end position="108"/>
    </location>
</feature>
<keyword evidence="4" id="KW-0132">Cell division</keyword>
<dbReference type="Proteomes" id="UP000001946">
    <property type="component" value="Chromosome"/>
</dbReference>
<keyword evidence="5 16" id="KW-0812">Transmembrane</keyword>
<dbReference type="eggNOG" id="COG1674">
    <property type="taxonomic scope" value="Bacteria"/>
</dbReference>
<gene>
    <name evidence="18" type="ordered locus">DSY1973</name>
</gene>
<dbReference type="InterPro" id="IPR036388">
    <property type="entry name" value="WH-like_DNA-bd_sf"/>
</dbReference>
<comment type="similarity">
    <text evidence="2">Belongs to the FtsK/SpoIIIE/SftA family.</text>
</comment>
<proteinExistence type="inferred from homology"/>
<name>Q24W30_DESHY</name>
<dbReference type="InterPro" id="IPR050206">
    <property type="entry name" value="FtsK/SpoIIIE/SftA"/>
</dbReference>
<keyword evidence="19" id="KW-1185">Reference proteome</keyword>
<dbReference type="AlphaFoldDB" id="Q24W30"/>
<dbReference type="Pfam" id="PF13491">
    <property type="entry name" value="FtsK_4TM"/>
    <property type="match status" value="1"/>
</dbReference>
<evidence type="ECO:0000256" key="16">
    <source>
        <dbReference type="SAM" id="Phobius"/>
    </source>
</evidence>
<evidence type="ECO:0000256" key="13">
    <source>
        <dbReference type="ARBA" id="ARBA00024986"/>
    </source>
</evidence>
<dbReference type="KEGG" id="dsy:DSY1973"/>
<organism evidence="18 19">
    <name type="scientific">Desulfitobacterium hafniense (strain Y51)</name>
    <dbReference type="NCBI Taxonomy" id="138119"/>
    <lineage>
        <taxon>Bacteria</taxon>
        <taxon>Bacillati</taxon>
        <taxon>Bacillota</taxon>
        <taxon>Clostridia</taxon>
        <taxon>Eubacteriales</taxon>
        <taxon>Desulfitobacteriaceae</taxon>
        <taxon>Desulfitobacterium</taxon>
    </lineage>
</organism>
<dbReference type="Pfam" id="PF01580">
    <property type="entry name" value="FtsK_SpoIIIE"/>
    <property type="match status" value="1"/>
</dbReference>
<dbReference type="Gene3D" id="3.40.50.300">
    <property type="entry name" value="P-loop containing nucleotide triphosphate hydrolases"/>
    <property type="match status" value="1"/>
</dbReference>
<evidence type="ECO:0000256" key="14">
    <source>
        <dbReference type="ARBA" id="ARBA00025923"/>
    </source>
</evidence>
<evidence type="ECO:0000256" key="11">
    <source>
        <dbReference type="ARBA" id="ARBA00023136"/>
    </source>
</evidence>
<feature type="transmembrane region" description="Helical" evidence="16">
    <location>
        <begin position="20"/>
        <end position="43"/>
    </location>
</feature>
<keyword evidence="9 16" id="KW-1133">Transmembrane helix</keyword>
<evidence type="ECO:0000256" key="15">
    <source>
        <dbReference type="PROSITE-ProRule" id="PRU00289"/>
    </source>
</evidence>
<dbReference type="InterPro" id="IPR025199">
    <property type="entry name" value="FtsK_4TM"/>
</dbReference>
<reference evidence="18 19" key="1">
    <citation type="journal article" date="2006" name="J. Bacteriol.">
        <title>Complete genome sequence of the dehalorespiring bacterium Desulfitobacterium hafniense Y51 and comparison with Dehalococcoides ethenogenes 195.</title>
        <authorList>
            <person name="Nonaka H."/>
            <person name="Keresztes G."/>
            <person name="Shinoda Y."/>
            <person name="Ikenaga Y."/>
            <person name="Abe M."/>
            <person name="Naito K."/>
            <person name="Inatomi K."/>
            <person name="Furukawa K."/>
            <person name="Inui M."/>
            <person name="Yukawa H."/>
        </authorList>
    </citation>
    <scope>NUCLEOTIDE SEQUENCE [LARGE SCALE GENOMIC DNA]</scope>
    <source>
        <strain evidence="18 19">Y51</strain>
    </source>
</reference>
<evidence type="ECO:0000256" key="5">
    <source>
        <dbReference type="ARBA" id="ARBA00022692"/>
    </source>
</evidence>
<evidence type="ECO:0000256" key="2">
    <source>
        <dbReference type="ARBA" id="ARBA00006474"/>
    </source>
</evidence>
<evidence type="ECO:0000256" key="3">
    <source>
        <dbReference type="ARBA" id="ARBA00022475"/>
    </source>
</evidence>
<sequence>MARKKKKMTVKKKGFLKDNVRHELIGIVALGLAVLGIVALYSGSNGVVGGKIKEGLTVLAGNGRVWLLLMLGAWGIAYMNRKHINNQWRTVGVLLLWLAFEGLLHFQLPGLSGYTNETILDEGLLGHGGGAIGALLTMALKSSVGISGGYVVLIVTALSGALLVTNRSLIGGLQQVQKAGKESGRWVKNHVEDFIYVIQDTEENPEEALPEEPMEKKTLKKNIKKKETKATTEPLKVLEPELVERPVIIKTLQDQVDQGREEEKPLADTPIIQTVLPFAEEKKQKTNPPGKVTGTPVSRLAQKESGDFQLPNLTLLNKTMKVKNPRINKDLADNVKILEDTLESFGVKIKVTHVTQGPAITRYEAQPAPGVKVSKITNLSDDIALSLAATDVRIEAPVPGKSVVGIEVPNKEIATVHFREVLETPEFQNSLSKLTVVLGKDITGSPIVADLTKMPHLLIAGATGSGKSVCVNTLINSILYKARPDEVKFLLVDPKMVELTNYNGIPHLIAPVVTDPKKAAGALKWIVTEMETRYELFAAAGVRDIVRYNYLRTQEKKEDAPPLPYVVVIIDELADLMMVAPGDVEDSICRLAQMARAAGIHLLIATQRPSVDVITGLIKANVPSRIAFAVSSQIDSRTILDMNGAEKLLGRGDMLYYPMGASKPIRVQGCFLADKEVENVVRFLQNQAKPEYQEIPNIELGTDKPAEDTGDELFHQAALLFIEAGNASVSLLQRRLRIGYTRAARLMDLLEEKGVVGGYEGSKPREVLLTKGQFDQKFGLGEEEIG</sequence>
<evidence type="ECO:0000256" key="9">
    <source>
        <dbReference type="ARBA" id="ARBA00022989"/>
    </source>
</evidence>
<keyword evidence="6 15" id="KW-0547">Nucleotide-binding</keyword>
<dbReference type="CDD" id="cd01127">
    <property type="entry name" value="TrwB_TraG_TraD_VirD4"/>
    <property type="match status" value="1"/>
</dbReference>
<protein>
    <recommendedName>
        <fullName evidence="17">FtsK domain-containing protein</fullName>
    </recommendedName>
</protein>
<dbReference type="Gene3D" id="1.10.10.10">
    <property type="entry name" value="Winged helix-like DNA-binding domain superfamily/Winged helix DNA-binding domain"/>
    <property type="match status" value="1"/>
</dbReference>
<keyword evidence="10" id="KW-0238">DNA-binding</keyword>
<evidence type="ECO:0000256" key="7">
    <source>
        <dbReference type="ARBA" id="ARBA00022829"/>
    </source>
</evidence>
<dbReference type="InterPro" id="IPR003593">
    <property type="entry name" value="AAA+_ATPase"/>
</dbReference>
<dbReference type="GO" id="GO:0051301">
    <property type="term" value="P:cell division"/>
    <property type="evidence" value="ECO:0007669"/>
    <property type="project" value="UniProtKB-KW"/>
</dbReference>
<feature type="transmembrane region" description="Helical" evidence="16">
    <location>
        <begin position="144"/>
        <end position="164"/>
    </location>
</feature>
<dbReference type="PANTHER" id="PTHR22683:SF41">
    <property type="entry name" value="DNA TRANSLOCASE FTSK"/>
    <property type="match status" value="1"/>
</dbReference>
<evidence type="ECO:0000259" key="17">
    <source>
        <dbReference type="PROSITE" id="PS50901"/>
    </source>
</evidence>
<feature type="binding site" evidence="15">
    <location>
        <begin position="461"/>
        <end position="468"/>
    </location>
    <ligand>
        <name>ATP</name>
        <dbReference type="ChEBI" id="CHEBI:30616"/>
    </ligand>
</feature>
<dbReference type="Gene3D" id="3.30.980.40">
    <property type="match status" value="1"/>
</dbReference>
<dbReference type="PANTHER" id="PTHR22683">
    <property type="entry name" value="SPORULATION PROTEIN RELATED"/>
    <property type="match status" value="1"/>
</dbReference>
<dbReference type="SUPFAM" id="SSF52540">
    <property type="entry name" value="P-loop containing nucleoside triphosphate hydrolases"/>
    <property type="match status" value="1"/>
</dbReference>
<dbReference type="STRING" id="138119.DSY1973"/>
<evidence type="ECO:0000256" key="6">
    <source>
        <dbReference type="ARBA" id="ARBA00022741"/>
    </source>
</evidence>
<dbReference type="GO" id="GO:0005886">
    <property type="term" value="C:plasma membrane"/>
    <property type="evidence" value="ECO:0007669"/>
    <property type="project" value="UniProtKB-SubCell"/>
</dbReference>
<dbReference type="GO" id="GO:0005524">
    <property type="term" value="F:ATP binding"/>
    <property type="evidence" value="ECO:0007669"/>
    <property type="project" value="UniProtKB-UniRule"/>
</dbReference>
<dbReference type="InterPro" id="IPR036390">
    <property type="entry name" value="WH_DNA-bd_sf"/>
</dbReference>
<keyword evidence="3" id="KW-1003">Cell membrane</keyword>
<dbReference type="InterPro" id="IPR027417">
    <property type="entry name" value="P-loop_NTPase"/>
</dbReference>
<evidence type="ECO:0000256" key="1">
    <source>
        <dbReference type="ARBA" id="ARBA00004651"/>
    </source>
</evidence>
<keyword evidence="11 16" id="KW-0472">Membrane</keyword>
<evidence type="ECO:0000256" key="4">
    <source>
        <dbReference type="ARBA" id="ARBA00022618"/>
    </source>
</evidence>
<evidence type="ECO:0000313" key="18">
    <source>
        <dbReference type="EMBL" id="BAE83762.1"/>
    </source>
</evidence>
<evidence type="ECO:0000256" key="10">
    <source>
        <dbReference type="ARBA" id="ARBA00023125"/>
    </source>
</evidence>
<dbReference type="InterPro" id="IPR041027">
    <property type="entry name" value="FtsK_alpha"/>
</dbReference>
<feature type="domain" description="FtsK" evidence="17">
    <location>
        <begin position="444"/>
        <end position="637"/>
    </location>
</feature>
<comment type="function">
    <text evidence="13">Essential cell division protein that coordinates cell division and chromosome segregation. The N-terminus is involved in assembly of the cell-division machinery. The C-terminus functions as a DNA motor that moves dsDNA in an ATP-dependent manner towards the dif recombination site, which is located within the replication terminus region. Required for activation of the Xer recombinase, allowing activation of chromosome unlinking by recombination.</text>
</comment>
<dbReference type="InterPro" id="IPR018541">
    <property type="entry name" value="Ftsk_gamma"/>
</dbReference>
<dbReference type="Pfam" id="PF09397">
    <property type="entry name" value="FtsK_gamma"/>
    <property type="match status" value="1"/>
</dbReference>
<dbReference type="PROSITE" id="PS50901">
    <property type="entry name" value="FTSK"/>
    <property type="match status" value="1"/>
</dbReference>
<dbReference type="InterPro" id="IPR002543">
    <property type="entry name" value="FtsK_dom"/>
</dbReference>
<dbReference type="SMART" id="SM00382">
    <property type="entry name" value="AAA"/>
    <property type="match status" value="1"/>
</dbReference>
<dbReference type="GO" id="GO:0007059">
    <property type="term" value="P:chromosome segregation"/>
    <property type="evidence" value="ECO:0007669"/>
    <property type="project" value="UniProtKB-KW"/>
</dbReference>
<feature type="transmembrane region" description="Helical" evidence="16">
    <location>
        <begin position="63"/>
        <end position="79"/>
    </location>
</feature>
<comment type="subcellular location">
    <subcellularLocation>
        <location evidence="1">Cell membrane</location>
        <topology evidence="1">Multi-pass membrane protein</topology>
    </subcellularLocation>
</comment>
<dbReference type="SUPFAM" id="SSF46785">
    <property type="entry name" value="Winged helix' DNA-binding domain"/>
    <property type="match status" value="1"/>
</dbReference>
<dbReference type="GO" id="GO:0003677">
    <property type="term" value="F:DNA binding"/>
    <property type="evidence" value="ECO:0007669"/>
    <property type="project" value="UniProtKB-KW"/>
</dbReference>
<evidence type="ECO:0000313" key="19">
    <source>
        <dbReference type="Proteomes" id="UP000001946"/>
    </source>
</evidence>
<comment type="subunit">
    <text evidence="14">Homohexamer. Forms a ring that surrounds DNA.</text>
</comment>
<dbReference type="Pfam" id="PF17854">
    <property type="entry name" value="FtsK_alpha"/>
    <property type="match status" value="1"/>
</dbReference>
<dbReference type="EMBL" id="AP008230">
    <property type="protein sequence ID" value="BAE83762.1"/>
    <property type="molecule type" value="Genomic_DNA"/>
</dbReference>
<keyword evidence="8 15" id="KW-0067">ATP-binding</keyword>
<accession>Q24W30</accession>
<evidence type="ECO:0000256" key="12">
    <source>
        <dbReference type="ARBA" id="ARBA00023306"/>
    </source>
</evidence>
<dbReference type="HOGENOM" id="CLU_001981_9_6_9"/>
<dbReference type="SMART" id="SM00843">
    <property type="entry name" value="Ftsk_gamma"/>
    <property type="match status" value="1"/>
</dbReference>
<keyword evidence="7" id="KW-0159">Chromosome partition</keyword>